<evidence type="ECO:0000313" key="1">
    <source>
        <dbReference type="EMBL" id="CAH2324765.1"/>
    </source>
</evidence>
<keyword evidence="2" id="KW-1185">Reference proteome</keyword>
<organism evidence="1 2">
    <name type="scientific">Pelobates cultripes</name>
    <name type="common">Western spadefoot toad</name>
    <dbReference type="NCBI Taxonomy" id="61616"/>
    <lineage>
        <taxon>Eukaryota</taxon>
        <taxon>Metazoa</taxon>
        <taxon>Chordata</taxon>
        <taxon>Craniata</taxon>
        <taxon>Vertebrata</taxon>
        <taxon>Euteleostomi</taxon>
        <taxon>Amphibia</taxon>
        <taxon>Batrachia</taxon>
        <taxon>Anura</taxon>
        <taxon>Pelobatoidea</taxon>
        <taxon>Pelobatidae</taxon>
        <taxon>Pelobates</taxon>
    </lineage>
</organism>
<proteinExistence type="predicted"/>
<accession>A0AAD1WV10</accession>
<protein>
    <submittedName>
        <fullName evidence="1">Uncharacterized protein</fullName>
    </submittedName>
</protein>
<reference evidence="1" key="1">
    <citation type="submission" date="2022-03" db="EMBL/GenBank/DDBJ databases">
        <authorList>
            <person name="Alioto T."/>
            <person name="Alioto T."/>
            <person name="Gomez Garrido J."/>
        </authorList>
    </citation>
    <scope>NUCLEOTIDE SEQUENCE</scope>
</reference>
<feature type="non-terminal residue" evidence="1">
    <location>
        <position position="52"/>
    </location>
</feature>
<dbReference type="EMBL" id="OW240923">
    <property type="protein sequence ID" value="CAH2324765.1"/>
    <property type="molecule type" value="Genomic_DNA"/>
</dbReference>
<dbReference type="AlphaFoldDB" id="A0AAD1WV10"/>
<dbReference type="Proteomes" id="UP001295444">
    <property type="component" value="Chromosome 12"/>
</dbReference>
<gene>
    <name evidence="1" type="ORF">PECUL_23A020158</name>
</gene>
<feature type="non-terminal residue" evidence="1">
    <location>
        <position position="1"/>
    </location>
</feature>
<evidence type="ECO:0000313" key="2">
    <source>
        <dbReference type="Proteomes" id="UP001295444"/>
    </source>
</evidence>
<name>A0AAD1WV10_PELCU</name>
<sequence length="52" mass="5587">AQAIHGRPLPGSIDYSSQFPAKESREIQGLPRLWFPDAAPPPSSGHAIQHVA</sequence>